<evidence type="ECO:0000313" key="1">
    <source>
        <dbReference type="EMBL" id="KAJ7661809.1"/>
    </source>
</evidence>
<dbReference type="CDD" id="cd00303">
    <property type="entry name" value="retropepsin_like"/>
    <property type="match status" value="1"/>
</dbReference>
<sequence length="295" mass="33153">MSTVERIVVKKRRVTRPGDSALGVSVLSVKGWVEDLEILVELRLDSGADITLISEEFLASLPNPPRIRKGHKMSLAQLTDSGTVIKGYVVVKILMRTTTGEVAELEAEAYVVKGMSVPVLLGEDFQLTFEMGVVRNVESGTKILDRESLYNLASNLTIHASRTNRAKEHKRMKAQRRRKRLRCGKNGVKLVRASMDYRIRPQHCLMVKLEGDFSEDREWLVERSLLADTQDSCLATPNVLISARKPIIPISNISSQPKIIRKGEVLGHLVDPAKHFDMPESMEELELFVKRTEAI</sequence>
<evidence type="ECO:0008006" key="3">
    <source>
        <dbReference type="Google" id="ProtNLM"/>
    </source>
</evidence>
<accession>A0AAD7G2T5</accession>
<proteinExistence type="predicted"/>
<evidence type="ECO:0000313" key="2">
    <source>
        <dbReference type="Proteomes" id="UP001221757"/>
    </source>
</evidence>
<protein>
    <recommendedName>
        <fullName evidence="3">Peptidase A2 domain-containing protein</fullName>
    </recommendedName>
</protein>
<reference evidence="1" key="1">
    <citation type="submission" date="2023-03" db="EMBL/GenBank/DDBJ databases">
        <title>Massive genome expansion in bonnet fungi (Mycena s.s.) driven by repeated elements and novel gene families across ecological guilds.</title>
        <authorList>
            <consortium name="Lawrence Berkeley National Laboratory"/>
            <person name="Harder C.B."/>
            <person name="Miyauchi S."/>
            <person name="Viragh M."/>
            <person name="Kuo A."/>
            <person name="Thoen E."/>
            <person name="Andreopoulos B."/>
            <person name="Lu D."/>
            <person name="Skrede I."/>
            <person name="Drula E."/>
            <person name="Henrissat B."/>
            <person name="Morin E."/>
            <person name="Kohler A."/>
            <person name="Barry K."/>
            <person name="LaButti K."/>
            <person name="Morin E."/>
            <person name="Salamov A."/>
            <person name="Lipzen A."/>
            <person name="Mereny Z."/>
            <person name="Hegedus B."/>
            <person name="Baldrian P."/>
            <person name="Stursova M."/>
            <person name="Weitz H."/>
            <person name="Taylor A."/>
            <person name="Grigoriev I.V."/>
            <person name="Nagy L.G."/>
            <person name="Martin F."/>
            <person name="Kauserud H."/>
        </authorList>
    </citation>
    <scope>NUCLEOTIDE SEQUENCE</scope>
    <source>
        <strain evidence="1">CBHHK067</strain>
    </source>
</reference>
<dbReference type="InterPro" id="IPR021109">
    <property type="entry name" value="Peptidase_aspartic_dom_sf"/>
</dbReference>
<dbReference type="Gene3D" id="2.40.70.10">
    <property type="entry name" value="Acid Proteases"/>
    <property type="match status" value="1"/>
</dbReference>
<gene>
    <name evidence="1" type="ORF">B0H17DRAFT_953388</name>
</gene>
<dbReference type="AlphaFoldDB" id="A0AAD7G2T5"/>
<organism evidence="1 2">
    <name type="scientific">Mycena rosella</name>
    <name type="common">Pink bonnet</name>
    <name type="synonym">Agaricus rosellus</name>
    <dbReference type="NCBI Taxonomy" id="1033263"/>
    <lineage>
        <taxon>Eukaryota</taxon>
        <taxon>Fungi</taxon>
        <taxon>Dikarya</taxon>
        <taxon>Basidiomycota</taxon>
        <taxon>Agaricomycotina</taxon>
        <taxon>Agaricomycetes</taxon>
        <taxon>Agaricomycetidae</taxon>
        <taxon>Agaricales</taxon>
        <taxon>Marasmiineae</taxon>
        <taxon>Mycenaceae</taxon>
        <taxon>Mycena</taxon>
    </lineage>
</organism>
<dbReference type="EMBL" id="JARKIE010000246">
    <property type="protein sequence ID" value="KAJ7661809.1"/>
    <property type="molecule type" value="Genomic_DNA"/>
</dbReference>
<keyword evidence="2" id="KW-1185">Reference proteome</keyword>
<dbReference type="Proteomes" id="UP001221757">
    <property type="component" value="Unassembled WGS sequence"/>
</dbReference>
<comment type="caution">
    <text evidence="1">The sequence shown here is derived from an EMBL/GenBank/DDBJ whole genome shotgun (WGS) entry which is preliminary data.</text>
</comment>
<name>A0AAD7G2T5_MYCRO</name>